<dbReference type="EMBL" id="VUOA01000030">
    <property type="protein sequence ID" value="KAA2235977.1"/>
    <property type="molecule type" value="Genomic_DNA"/>
</dbReference>
<organism evidence="2 3">
    <name type="scientific">Salinarimonas soli</name>
    <dbReference type="NCBI Taxonomy" id="1638099"/>
    <lineage>
        <taxon>Bacteria</taxon>
        <taxon>Pseudomonadati</taxon>
        <taxon>Pseudomonadota</taxon>
        <taxon>Alphaproteobacteria</taxon>
        <taxon>Hyphomicrobiales</taxon>
        <taxon>Salinarimonadaceae</taxon>
        <taxon>Salinarimonas</taxon>
    </lineage>
</organism>
<keyword evidence="1" id="KW-0472">Membrane</keyword>
<dbReference type="Proteomes" id="UP000323142">
    <property type="component" value="Unassembled WGS sequence"/>
</dbReference>
<feature type="transmembrane region" description="Helical" evidence="1">
    <location>
        <begin position="51"/>
        <end position="73"/>
    </location>
</feature>
<name>A0A5B2VCW4_9HYPH</name>
<dbReference type="OrthoDB" id="8097020at2"/>
<keyword evidence="3" id="KW-1185">Reference proteome</keyword>
<reference evidence="2 3" key="1">
    <citation type="submission" date="2019-09" db="EMBL/GenBank/DDBJ databases">
        <title>Salinarimonas rosea gen. nov., sp. nov., a new member of the a-2 subgroup of the Proteobacteria.</title>
        <authorList>
            <person name="Liu J."/>
        </authorList>
    </citation>
    <scope>NUCLEOTIDE SEQUENCE [LARGE SCALE GENOMIC DNA]</scope>
    <source>
        <strain evidence="2 3">BN140002</strain>
    </source>
</reference>
<accession>A0A5B2VCW4</accession>
<keyword evidence="1" id="KW-0812">Transmembrane</keyword>
<sequence>MIRKDPIGPEYYNPLRNAENLSDAMFYLAAALSVAVLQIDKVVSPKIYQAAQATFALLVVGFFLSGITVRTYFAARAHAMRVADFMSNAFSVPLVPSPSKGYYNTPVGDPFLRIGASVLENTLFTKAIVSRMLYFERSRIVLYLSIWLWAVLYRATDLDLMAIAAQVLFSEQLVSRWVRMEWLRSTVERLHIELYSLIQVTQDAASPTFQARVVAALVSYEMSKAQAGLSLSTRMFKRMNPDLSLEWQSMASQLGLVRPSGPSS</sequence>
<dbReference type="RefSeq" id="WP_149819743.1">
    <property type="nucleotide sequence ID" value="NZ_VUOA01000030.1"/>
</dbReference>
<evidence type="ECO:0000256" key="1">
    <source>
        <dbReference type="SAM" id="Phobius"/>
    </source>
</evidence>
<evidence type="ECO:0000313" key="3">
    <source>
        <dbReference type="Proteomes" id="UP000323142"/>
    </source>
</evidence>
<reference evidence="2 3" key="2">
    <citation type="submission" date="2019-09" db="EMBL/GenBank/DDBJ databases">
        <authorList>
            <person name="Jin C."/>
        </authorList>
    </citation>
    <scope>NUCLEOTIDE SEQUENCE [LARGE SCALE GENOMIC DNA]</scope>
    <source>
        <strain evidence="2 3">BN140002</strain>
    </source>
</reference>
<proteinExistence type="predicted"/>
<protein>
    <submittedName>
        <fullName evidence="2">Uncharacterized protein</fullName>
    </submittedName>
</protein>
<keyword evidence="1" id="KW-1133">Transmembrane helix</keyword>
<feature type="transmembrane region" description="Helical" evidence="1">
    <location>
        <begin position="21"/>
        <end position="39"/>
    </location>
</feature>
<comment type="caution">
    <text evidence="2">The sequence shown here is derived from an EMBL/GenBank/DDBJ whole genome shotgun (WGS) entry which is preliminary data.</text>
</comment>
<gene>
    <name evidence="2" type="ORF">F0L46_17085</name>
</gene>
<dbReference type="AlphaFoldDB" id="A0A5B2VCW4"/>
<evidence type="ECO:0000313" key="2">
    <source>
        <dbReference type="EMBL" id="KAA2235977.1"/>
    </source>
</evidence>